<dbReference type="Proteomes" id="UP001591681">
    <property type="component" value="Unassembled WGS sequence"/>
</dbReference>
<keyword evidence="10" id="KW-1185">Reference proteome</keyword>
<dbReference type="InterPro" id="IPR013106">
    <property type="entry name" value="Ig_V-set"/>
</dbReference>
<dbReference type="Gene3D" id="2.60.40.10">
    <property type="entry name" value="Immunoglobulins"/>
    <property type="match status" value="1"/>
</dbReference>
<dbReference type="GO" id="GO:0016020">
    <property type="term" value="C:membrane"/>
    <property type="evidence" value="ECO:0007669"/>
    <property type="project" value="UniProtKB-SubCell"/>
</dbReference>
<dbReference type="Pfam" id="PF07686">
    <property type="entry name" value="V-set"/>
    <property type="match status" value="1"/>
</dbReference>
<dbReference type="SMART" id="SM00409">
    <property type="entry name" value="IG"/>
    <property type="match status" value="1"/>
</dbReference>
<keyword evidence="5" id="KW-0325">Glycoprotein</keyword>
<dbReference type="FunFam" id="2.60.40.10:FF:000142">
    <property type="entry name" value="V-set domain-containing T-cell activation inhibitor 1"/>
    <property type="match status" value="1"/>
</dbReference>
<feature type="transmembrane region" description="Helical" evidence="7">
    <location>
        <begin position="177"/>
        <end position="199"/>
    </location>
</feature>
<feature type="domain" description="Ig-like" evidence="8">
    <location>
        <begin position="6"/>
        <end position="121"/>
    </location>
</feature>
<keyword evidence="3 7" id="KW-0472">Membrane</keyword>
<evidence type="ECO:0000259" key="8">
    <source>
        <dbReference type="PROSITE" id="PS50835"/>
    </source>
</evidence>
<evidence type="ECO:0000256" key="7">
    <source>
        <dbReference type="SAM" id="Phobius"/>
    </source>
</evidence>
<keyword evidence="2" id="KW-0732">Signal</keyword>
<evidence type="ECO:0000256" key="2">
    <source>
        <dbReference type="ARBA" id="ARBA00022729"/>
    </source>
</evidence>
<proteinExistence type="predicted"/>
<name>A0ABD1IW86_9TELE</name>
<dbReference type="PANTHER" id="PTHR24100">
    <property type="entry name" value="BUTYROPHILIN"/>
    <property type="match status" value="1"/>
</dbReference>
<keyword evidence="7" id="KW-1133">Transmembrane helix</keyword>
<comment type="subcellular location">
    <subcellularLocation>
        <location evidence="1">Membrane</location>
    </subcellularLocation>
</comment>
<organism evidence="9 10">
    <name type="scientific">Coilia grayii</name>
    <name type="common">Gray's grenadier anchovy</name>
    <dbReference type="NCBI Taxonomy" id="363190"/>
    <lineage>
        <taxon>Eukaryota</taxon>
        <taxon>Metazoa</taxon>
        <taxon>Chordata</taxon>
        <taxon>Craniata</taxon>
        <taxon>Vertebrata</taxon>
        <taxon>Euteleostomi</taxon>
        <taxon>Actinopterygii</taxon>
        <taxon>Neopterygii</taxon>
        <taxon>Teleostei</taxon>
        <taxon>Clupei</taxon>
        <taxon>Clupeiformes</taxon>
        <taxon>Clupeoidei</taxon>
        <taxon>Engraulidae</taxon>
        <taxon>Coilinae</taxon>
        <taxon>Coilia</taxon>
    </lineage>
</organism>
<evidence type="ECO:0000256" key="3">
    <source>
        <dbReference type="ARBA" id="ARBA00023136"/>
    </source>
</evidence>
<keyword evidence="7" id="KW-0812">Transmembrane</keyword>
<dbReference type="PROSITE" id="PS50835">
    <property type="entry name" value="IG_LIKE"/>
    <property type="match status" value="1"/>
</dbReference>
<evidence type="ECO:0000256" key="1">
    <source>
        <dbReference type="ARBA" id="ARBA00004370"/>
    </source>
</evidence>
<dbReference type="InterPro" id="IPR036179">
    <property type="entry name" value="Ig-like_dom_sf"/>
</dbReference>
<reference evidence="9 10" key="1">
    <citation type="submission" date="2024-09" db="EMBL/GenBank/DDBJ databases">
        <title>A chromosome-level genome assembly of Gray's grenadier anchovy, Coilia grayii.</title>
        <authorList>
            <person name="Fu Z."/>
        </authorList>
    </citation>
    <scope>NUCLEOTIDE SEQUENCE [LARGE SCALE GENOMIC DNA]</scope>
    <source>
        <strain evidence="9">G4</strain>
        <tissue evidence="9">Muscle</tissue>
    </source>
</reference>
<evidence type="ECO:0000256" key="4">
    <source>
        <dbReference type="ARBA" id="ARBA00023157"/>
    </source>
</evidence>
<keyword evidence="4" id="KW-1015">Disulfide bond</keyword>
<dbReference type="AlphaFoldDB" id="A0ABD1IW86"/>
<evidence type="ECO:0000313" key="9">
    <source>
        <dbReference type="EMBL" id="KAL2079144.1"/>
    </source>
</evidence>
<dbReference type="InterPro" id="IPR050504">
    <property type="entry name" value="IgSF_BTN/MOG"/>
</dbReference>
<dbReference type="InterPro" id="IPR007110">
    <property type="entry name" value="Ig-like_dom"/>
</dbReference>
<gene>
    <name evidence="9" type="ORF">ACEWY4_024888</name>
</gene>
<protein>
    <recommendedName>
        <fullName evidence="8">Ig-like domain-containing protein</fullName>
    </recommendedName>
</protein>
<dbReference type="SMART" id="SM00406">
    <property type="entry name" value="IGv"/>
    <property type="match status" value="1"/>
</dbReference>
<evidence type="ECO:0000256" key="5">
    <source>
        <dbReference type="ARBA" id="ARBA00023180"/>
    </source>
</evidence>
<dbReference type="GO" id="GO:0050863">
    <property type="term" value="P:regulation of T cell activation"/>
    <property type="evidence" value="ECO:0007669"/>
    <property type="project" value="UniProtKB-ARBA"/>
</dbReference>
<dbReference type="EMBL" id="JBHFQA010000022">
    <property type="protein sequence ID" value="KAL2079144.1"/>
    <property type="molecule type" value="Genomic_DNA"/>
</dbReference>
<evidence type="ECO:0000256" key="6">
    <source>
        <dbReference type="ARBA" id="ARBA00023319"/>
    </source>
</evidence>
<dbReference type="SUPFAM" id="SSF48726">
    <property type="entry name" value="Immunoglobulin"/>
    <property type="match status" value="1"/>
</dbReference>
<sequence length="216" mass="23894">MSIPSPGTLFNLTVPHGPVPAQQGSSVVLPCQLHPRLNAAPFHVHWYRSDDVETTVLLYEVQKIQEASADPQYRGRASLVGDLEKGDVSLKLENLTLADRGGYVCFVKSDVWYERASMSVTMKDATGLVSVRSWLLVSPSKSEWISCSVHLSDEEMRESRLLPQSTRPQTETPDTSGVWKAAFVTTLVLALLGLGLLFLSYRKGQDFKSTYAYVSS</sequence>
<accession>A0ABD1IW86</accession>
<dbReference type="InterPro" id="IPR003599">
    <property type="entry name" value="Ig_sub"/>
</dbReference>
<dbReference type="InterPro" id="IPR013783">
    <property type="entry name" value="Ig-like_fold"/>
</dbReference>
<dbReference type="GO" id="GO:1903037">
    <property type="term" value="P:regulation of leukocyte cell-cell adhesion"/>
    <property type="evidence" value="ECO:0007669"/>
    <property type="project" value="UniProtKB-ARBA"/>
</dbReference>
<evidence type="ECO:0000313" key="10">
    <source>
        <dbReference type="Proteomes" id="UP001591681"/>
    </source>
</evidence>
<keyword evidence="6" id="KW-0393">Immunoglobulin domain</keyword>
<comment type="caution">
    <text evidence="9">The sequence shown here is derived from an EMBL/GenBank/DDBJ whole genome shotgun (WGS) entry which is preliminary data.</text>
</comment>